<dbReference type="GO" id="GO:0004190">
    <property type="term" value="F:aspartic-type endopeptidase activity"/>
    <property type="evidence" value="ECO:0007669"/>
    <property type="project" value="InterPro"/>
</dbReference>
<dbReference type="AlphaFoldDB" id="A0A5C4VAX1"/>
<feature type="transmembrane region" description="Helical" evidence="3">
    <location>
        <begin position="162"/>
        <end position="179"/>
    </location>
</feature>
<gene>
    <name evidence="5" type="ORF">FH715_05315</name>
</gene>
<feature type="transmembrane region" description="Helical" evidence="3">
    <location>
        <begin position="133"/>
        <end position="155"/>
    </location>
</feature>
<feature type="transmembrane region" description="Helical" evidence="3">
    <location>
        <begin position="236"/>
        <end position="257"/>
    </location>
</feature>
<feature type="transmembrane region" description="Helical" evidence="3">
    <location>
        <begin position="207"/>
        <end position="229"/>
    </location>
</feature>
<evidence type="ECO:0000313" key="6">
    <source>
        <dbReference type="Proteomes" id="UP000311713"/>
    </source>
</evidence>
<feature type="domain" description="Prepilin type IV endopeptidase peptidase" evidence="4">
    <location>
        <begin position="116"/>
        <end position="216"/>
    </location>
</feature>
<sequence length="258" mass="26392">MLSALVVVALALGAWAGPLLVRAGYRLAVEPEQSWRDSCPAGHPLGVPSADGRPVRAGWRGWVGRGRCPDCLAEGAPRHGPSPLRLALVTAGCCGVVAAVAGPRPELVVWLLAVPPLVLLATVDLAVQRLPDVLTLPLVVGLAVGLGICAVLPGAGGSWPRALLAALVLTAVYFVLFLINPRGMGFGDVKLAPSIGLILGWYGWDHVFFGTFVGFALAAGYGLCLMVAGRASRRTAVPFGPFMALGALGSLAVGGLAG</sequence>
<dbReference type="Gene3D" id="1.20.120.1220">
    <property type="match status" value="1"/>
</dbReference>
<comment type="caution">
    <text evidence="5">The sequence shown here is derived from an EMBL/GenBank/DDBJ whole genome shotgun (WGS) entry which is preliminary data.</text>
</comment>
<reference evidence="5 6" key="1">
    <citation type="submission" date="2019-06" db="EMBL/GenBank/DDBJ databases">
        <title>Draft genome of Streptomyces sedi sp. JCM16909.</title>
        <authorList>
            <person name="Klykleung N."/>
            <person name="Tanasupawat S."/>
            <person name="Kudo T."/>
            <person name="Yuki M."/>
            <person name="Ohkuma M."/>
        </authorList>
    </citation>
    <scope>NUCLEOTIDE SEQUENCE [LARGE SCALE GENOMIC DNA]</scope>
    <source>
        <strain evidence="5 6">JCM 16909</strain>
    </source>
</reference>
<dbReference type="EMBL" id="VDGT01000003">
    <property type="protein sequence ID" value="TNM32991.1"/>
    <property type="molecule type" value="Genomic_DNA"/>
</dbReference>
<protein>
    <submittedName>
        <fullName evidence="5">Prepilin peptidase</fullName>
    </submittedName>
</protein>
<proteinExistence type="inferred from homology"/>
<evidence type="ECO:0000259" key="4">
    <source>
        <dbReference type="Pfam" id="PF01478"/>
    </source>
</evidence>
<dbReference type="PANTHER" id="PTHR30487:SF0">
    <property type="entry name" value="PREPILIN LEADER PEPTIDASE_N-METHYLTRANSFERASE-RELATED"/>
    <property type="match status" value="1"/>
</dbReference>
<organism evidence="5 6">
    <name type="scientific">Streptomyces sedi</name>
    <dbReference type="NCBI Taxonomy" id="555059"/>
    <lineage>
        <taxon>Bacteria</taxon>
        <taxon>Bacillati</taxon>
        <taxon>Actinomycetota</taxon>
        <taxon>Actinomycetes</taxon>
        <taxon>Kitasatosporales</taxon>
        <taxon>Streptomycetaceae</taxon>
        <taxon>Streptomyces</taxon>
    </lineage>
</organism>
<keyword evidence="6" id="KW-1185">Reference proteome</keyword>
<feature type="transmembrane region" description="Helical" evidence="3">
    <location>
        <begin position="108"/>
        <end position="127"/>
    </location>
</feature>
<dbReference type="PANTHER" id="PTHR30487">
    <property type="entry name" value="TYPE 4 PREPILIN-LIKE PROTEINS LEADER PEPTIDE-PROCESSING ENZYME"/>
    <property type="match status" value="1"/>
</dbReference>
<keyword evidence="3" id="KW-1133">Transmembrane helix</keyword>
<dbReference type="InterPro" id="IPR014032">
    <property type="entry name" value="Peptidase_A24A_bac"/>
</dbReference>
<keyword evidence="3" id="KW-0472">Membrane</keyword>
<accession>A0A5C4VAX1</accession>
<dbReference type="OrthoDB" id="2087435at2"/>
<evidence type="ECO:0000256" key="1">
    <source>
        <dbReference type="ARBA" id="ARBA00005801"/>
    </source>
</evidence>
<evidence type="ECO:0000256" key="2">
    <source>
        <dbReference type="RuleBase" id="RU003793"/>
    </source>
</evidence>
<dbReference type="GO" id="GO:0005886">
    <property type="term" value="C:plasma membrane"/>
    <property type="evidence" value="ECO:0007669"/>
    <property type="project" value="TreeGrafter"/>
</dbReference>
<evidence type="ECO:0000313" key="5">
    <source>
        <dbReference type="EMBL" id="TNM32991.1"/>
    </source>
</evidence>
<dbReference type="Pfam" id="PF01478">
    <property type="entry name" value="Peptidase_A24"/>
    <property type="match status" value="1"/>
</dbReference>
<dbReference type="GO" id="GO:0006465">
    <property type="term" value="P:signal peptide processing"/>
    <property type="evidence" value="ECO:0007669"/>
    <property type="project" value="TreeGrafter"/>
</dbReference>
<evidence type="ECO:0000256" key="3">
    <source>
        <dbReference type="SAM" id="Phobius"/>
    </source>
</evidence>
<name>A0A5C4VAX1_9ACTN</name>
<comment type="similarity">
    <text evidence="1 2">Belongs to the peptidase A24 family.</text>
</comment>
<dbReference type="InterPro" id="IPR000045">
    <property type="entry name" value="Prepilin_IV_endopep_pep"/>
</dbReference>
<keyword evidence="3" id="KW-0812">Transmembrane</keyword>
<dbReference type="Proteomes" id="UP000311713">
    <property type="component" value="Unassembled WGS sequence"/>
</dbReference>
<dbReference type="PRINTS" id="PR00864">
    <property type="entry name" value="PREPILNPTASE"/>
</dbReference>
<dbReference type="InterPro" id="IPR050882">
    <property type="entry name" value="Prepilin_peptidase/N-MTase"/>
</dbReference>